<feature type="compositionally biased region" description="Basic and acidic residues" evidence="2">
    <location>
        <begin position="279"/>
        <end position="292"/>
    </location>
</feature>
<accession>A0A7W7VMZ0</accession>
<protein>
    <submittedName>
        <fullName evidence="4">NO-binding membrane sensor protein with MHYT domain</fullName>
    </submittedName>
</protein>
<evidence type="ECO:0000259" key="3">
    <source>
        <dbReference type="PROSITE" id="PS50924"/>
    </source>
</evidence>
<keyword evidence="1" id="KW-1133">Transmembrane helix</keyword>
<proteinExistence type="predicted"/>
<gene>
    <name evidence="4" type="ORF">FHS44_003029</name>
</gene>
<feature type="domain" description="MHYT" evidence="3">
    <location>
        <begin position="9"/>
        <end position="199"/>
    </location>
</feature>
<feature type="region of interest" description="Disordered" evidence="2">
    <location>
        <begin position="258"/>
        <end position="292"/>
    </location>
</feature>
<organism evidence="4 5">
    <name type="scientific">Streptosporangium saharense</name>
    <dbReference type="NCBI Taxonomy" id="1706840"/>
    <lineage>
        <taxon>Bacteria</taxon>
        <taxon>Bacillati</taxon>
        <taxon>Actinomycetota</taxon>
        <taxon>Actinomycetes</taxon>
        <taxon>Streptosporangiales</taxon>
        <taxon>Streptosporangiaceae</taxon>
        <taxon>Streptosporangium</taxon>
    </lineage>
</organism>
<evidence type="ECO:0000256" key="1">
    <source>
        <dbReference type="PROSITE-ProRule" id="PRU00244"/>
    </source>
</evidence>
<comment type="caution">
    <text evidence="4">The sequence shown here is derived from an EMBL/GenBank/DDBJ whole genome shotgun (WGS) entry which is preliminary data.</text>
</comment>
<keyword evidence="5" id="KW-1185">Reference proteome</keyword>
<sequence length="292" mass="30456">MSHVDHFSYGLVTPIAAYIVSTIGCMLGLALTARARATTGPARARWLVGGALSIGGTGIWVMHFVAMMGFTVGGNPIRYDVLLTTGSMLLAVVVVGVGLFLVSSRGDRPAWLLLSGTITGLGVAGMHYLGVFAMNMSAAVYYDVTLIALSVVIAIVASTVALWFSLRTGGTLATAGAALIMGIAVCGMHYVGMFAMEVHPRISLTPVEGARGIDFMLPILAVVSLLTLGLLLAAILAPSEQEMRADAELLAHLENRRTAARHAATSATPAAPTAPPASAERRPPSLFDARER</sequence>
<keyword evidence="1" id="KW-0472">Membrane</keyword>
<dbReference type="PANTHER" id="PTHR35152:SF1">
    <property type="entry name" value="DOMAIN SIGNALLING PROTEIN, PUTATIVE (AFU_ORTHOLOGUE AFUA_5G11310)-RELATED"/>
    <property type="match status" value="1"/>
</dbReference>
<reference evidence="4 5" key="1">
    <citation type="submission" date="2020-08" db="EMBL/GenBank/DDBJ databases">
        <title>Genomic Encyclopedia of Type Strains, Phase III (KMG-III): the genomes of soil and plant-associated and newly described type strains.</title>
        <authorList>
            <person name="Whitman W."/>
        </authorList>
    </citation>
    <scope>NUCLEOTIDE SEQUENCE [LARGE SCALE GENOMIC DNA]</scope>
    <source>
        <strain evidence="4 5">CECT 8840</strain>
    </source>
</reference>
<dbReference type="Pfam" id="PF03707">
    <property type="entry name" value="MHYT"/>
    <property type="match status" value="3"/>
</dbReference>
<dbReference type="PANTHER" id="PTHR35152">
    <property type="entry name" value="DOMAIN SIGNALLING PROTEIN, PUTATIVE (AFU_ORTHOLOGUE AFUA_5G11310)-RELATED"/>
    <property type="match status" value="1"/>
</dbReference>
<dbReference type="AlphaFoldDB" id="A0A7W7VMZ0"/>
<evidence type="ECO:0000313" key="4">
    <source>
        <dbReference type="EMBL" id="MBB4915944.1"/>
    </source>
</evidence>
<evidence type="ECO:0000256" key="2">
    <source>
        <dbReference type="SAM" id="MobiDB-lite"/>
    </source>
</evidence>
<dbReference type="Proteomes" id="UP000552644">
    <property type="component" value="Unassembled WGS sequence"/>
</dbReference>
<feature type="transmembrane region" description="Helical" evidence="1">
    <location>
        <begin position="15"/>
        <end position="34"/>
    </location>
</feature>
<dbReference type="GO" id="GO:0016020">
    <property type="term" value="C:membrane"/>
    <property type="evidence" value="ECO:0007669"/>
    <property type="project" value="UniProtKB-UniRule"/>
</dbReference>
<dbReference type="EMBL" id="JACHJP010000002">
    <property type="protein sequence ID" value="MBB4915944.1"/>
    <property type="molecule type" value="Genomic_DNA"/>
</dbReference>
<keyword evidence="1" id="KW-0812">Transmembrane</keyword>
<feature type="transmembrane region" description="Helical" evidence="1">
    <location>
        <begin position="215"/>
        <end position="237"/>
    </location>
</feature>
<feature type="transmembrane region" description="Helical" evidence="1">
    <location>
        <begin position="46"/>
        <end position="70"/>
    </location>
</feature>
<dbReference type="RefSeq" id="WP_184714690.1">
    <property type="nucleotide sequence ID" value="NZ_JACHJP010000002.1"/>
</dbReference>
<feature type="transmembrane region" description="Helical" evidence="1">
    <location>
        <begin position="82"/>
        <end position="103"/>
    </location>
</feature>
<dbReference type="InterPro" id="IPR005330">
    <property type="entry name" value="MHYT_dom"/>
</dbReference>
<feature type="compositionally biased region" description="Low complexity" evidence="2">
    <location>
        <begin position="261"/>
        <end position="271"/>
    </location>
</feature>
<dbReference type="PROSITE" id="PS50924">
    <property type="entry name" value="MHYT"/>
    <property type="match status" value="1"/>
</dbReference>
<feature type="transmembrane region" description="Helical" evidence="1">
    <location>
        <begin position="171"/>
        <end position="195"/>
    </location>
</feature>
<feature type="transmembrane region" description="Helical" evidence="1">
    <location>
        <begin position="110"/>
        <end position="134"/>
    </location>
</feature>
<feature type="transmembrane region" description="Helical" evidence="1">
    <location>
        <begin position="140"/>
        <end position="164"/>
    </location>
</feature>
<evidence type="ECO:0000313" key="5">
    <source>
        <dbReference type="Proteomes" id="UP000552644"/>
    </source>
</evidence>
<name>A0A7W7VMZ0_9ACTN</name>